<evidence type="ECO:0000313" key="3">
    <source>
        <dbReference type="Proteomes" id="UP000064967"/>
    </source>
</evidence>
<proteinExistence type="predicted"/>
<protein>
    <recommendedName>
        <fullName evidence="4">Tryptophan synthase alpha chain</fullName>
    </recommendedName>
</protein>
<keyword evidence="1" id="KW-0732">Signal</keyword>
<gene>
    <name evidence="2" type="ORF">AKJ09_08254</name>
</gene>
<accession>A0A0K1Q6Y1</accession>
<sequence length="248" mass="25649">MGTMSSRIGRALLATSMVAGLLLLTNGCASVVGADFDEAVATPTHCSLVAPQTANERSYARCNSTSTCALDDDTGNARCVGLAAYGAVGERCEYLNDCSPGLLCTTAIGCSAYCAIGSSCADGAACIPLRSRIAVNGEQYGFCPPPSCDPLHPTEPDGNFVACSTGQCRFIAEDRTACFLASATPQITGSACDDDLGCRPTDTCVENRCQPLCRMGQNDCLNGWTCVEGASDAQSPTLDGTTYGHCVR</sequence>
<name>A0A0K1Q6Y1_9BACT</name>
<evidence type="ECO:0008006" key="4">
    <source>
        <dbReference type="Google" id="ProtNLM"/>
    </source>
</evidence>
<dbReference type="Proteomes" id="UP000064967">
    <property type="component" value="Chromosome"/>
</dbReference>
<dbReference type="KEGG" id="llu:AKJ09_08254"/>
<dbReference type="STRING" id="1391654.AKJ09_08254"/>
<feature type="chain" id="PRO_5005466912" description="Tryptophan synthase alpha chain" evidence="1">
    <location>
        <begin position="30"/>
        <end position="248"/>
    </location>
</feature>
<reference evidence="2 3" key="1">
    <citation type="submission" date="2015-08" db="EMBL/GenBank/DDBJ databases">
        <authorList>
            <person name="Babu N.S."/>
            <person name="Beckwith C.J."/>
            <person name="Beseler K.G."/>
            <person name="Brison A."/>
            <person name="Carone J.V."/>
            <person name="Caskin T.P."/>
            <person name="Diamond M."/>
            <person name="Durham M.E."/>
            <person name="Foxe J.M."/>
            <person name="Go M."/>
            <person name="Henderson B.A."/>
            <person name="Jones I.B."/>
            <person name="McGettigan J.A."/>
            <person name="Micheletti S.J."/>
            <person name="Nasrallah M.E."/>
            <person name="Ortiz D."/>
            <person name="Piller C.R."/>
            <person name="Privatt S.R."/>
            <person name="Schneider S.L."/>
            <person name="Sharp S."/>
            <person name="Smith T.C."/>
            <person name="Stanton J.D."/>
            <person name="Ullery H.E."/>
            <person name="Wilson R.J."/>
            <person name="Serrano M.G."/>
            <person name="Buck G."/>
            <person name="Lee V."/>
            <person name="Wang Y."/>
            <person name="Carvalho R."/>
            <person name="Voegtly L."/>
            <person name="Shi R."/>
            <person name="Duckworth R."/>
            <person name="Johnson A."/>
            <person name="Loviza R."/>
            <person name="Walstead R."/>
            <person name="Shah Z."/>
            <person name="Kiflezghi M."/>
            <person name="Wade K."/>
            <person name="Ball S.L."/>
            <person name="Bradley K.W."/>
            <person name="Asai D.J."/>
            <person name="Bowman C.A."/>
            <person name="Russell D.A."/>
            <person name="Pope W.H."/>
            <person name="Jacobs-Sera D."/>
            <person name="Hendrix R.W."/>
            <person name="Hatfull G.F."/>
        </authorList>
    </citation>
    <scope>NUCLEOTIDE SEQUENCE [LARGE SCALE GENOMIC DNA]</scope>
    <source>
        <strain evidence="2 3">DSM 27648</strain>
    </source>
</reference>
<feature type="signal peptide" evidence="1">
    <location>
        <begin position="1"/>
        <end position="29"/>
    </location>
</feature>
<dbReference type="AlphaFoldDB" id="A0A0K1Q6Y1"/>
<evidence type="ECO:0000256" key="1">
    <source>
        <dbReference type="SAM" id="SignalP"/>
    </source>
</evidence>
<organism evidence="2 3">
    <name type="scientific">Labilithrix luteola</name>
    <dbReference type="NCBI Taxonomy" id="1391654"/>
    <lineage>
        <taxon>Bacteria</taxon>
        <taxon>Pseudomonadati</taxon>
        <taxon>Myxococcota</taxon>
        <taxon>Polyangia</taxon>
        <taxon>Polyangiales</taxon>
        <taxon>Labilitrichaceae</taxon>
        <taxon>Labilithrix</taxon>
    </lineage>
</organism>
<keyword evidence="3" id="KW-1185">Reference proteome</keyword>
<evidence type="ECO:0000313" key="2">
    <source>
        <dbReference type="EMBL" id="AKV01591.1"/>
    </source>
</evidence>
<dbReference type="EMBL" id="CP012333">
    <property type="protein sequence ID" value="AKV01591.1"/>
    <property type="molecule type" value="Genomic_DNA"/>
</dbReference>